<dbReference type="Pfam" id="PF02210">
    <property type="entry name" value="Laminin_G_2"/>
    <property type="match status" value="2"/>
</dbReference>
<dbReference type="GO" id="GO:0120025">
    <property type="term" value="C:plasma membrane bounded cell projection"/>
    <property type="evidence" value="ECO:0007669"/>
    <property type="project" value="UniProtKB-ARBA"/>
</dbReference>
<dbReference type="GO" id="GO:0005886">
    <property type="term" value="C:plasma membrane"/>
    <property type="evidence" value="ECO:0007669"/>
    <property type="project" value="UniProtKB-ARBA"/>
</dbReference>
<dbReference type="GO" id="GO:0050877">
    <property type="term" value="P:nervous system process"/>
    <property type="evidence" value="ECO:0007669"/>
    <property type="project" value="UniProtKB-ARBA"/>
</dbReference>
<feature type="domain" description="EGF-like" evidence="17">
    <location>
        <begin position="303"/>
        <end position="340"/>
    </location>
</feature>
<feature type="disulfide bond" evidence="13">
    <location>
        <begin position="694"/>
        <end position="703"/>
    </location>
</feature>
<feature type="disulfide bond" evidence="13">
    <location>
        <begin position="177"/>
        <end position="186"/>
    </location>
</feature>
<dbReference type="PANTHER" id="PTHR24049:SF22">
    <property type="entry name" value="DROSOPHILA CRUMBS HOMOLOG"/>
    <property type="match status" value="1"/>
</dbReference>
<dbReference type="SMART" id="SM00181">
    <property type="entry name" value="EGF"/>
    <property type="match status" value="18"/>
</dbReference>
<keyword evidence="4 14" id="KW-0812">Transmembrane</keyword>
<feature type="disulfide bond" evidence="13">
    <location>
        <begin position="291"/>
        <end position="300"/>
    </location>
</feature>
<feature type="disulfide bond" evidence="13">
    <location>
        <begin position="473"/>
        <end position="482"/>
    </location>
</feature>
<organism evidence="18 19">
    <name type="scientific">Callorhinchus milii</name>
    <name type="common">Ghost shark</name>
    <dbReference type="NCBI Taxonomy" id="7868"/>
    <lineage>
        <taxon>Eukaryota</taxon>
        <taxon>Metazoa</taxon>
        <taxon>Chordata</taxon>
        <taxon>Craniata</taxon>
        <taxon>Vertebrata</taxon>
        <taxon>Chondrichthyes</taxon>
        <taxon>Holocephali</taxon>
        <taxon>Chimaeriformes</taxon>
        <taxon>Callorhinchidae</taxon>
        <taxon>Callorhinchus</taxon>
    </lineage>
</organism>
<keyword evidence="7" id="KW-0221">Differentiation</keyword>
<reference evidence="19" key="3">
    <citation type="journal article" date="2014" name="Nature">
        <title>Elephant shark genome provides unique insights into gnathostome evolution.</title>
        <authorList>
            <consortium name="International Elephant Shark Genome Sequencing Consortium"/>
            <person name="Venkatesh B."/>
            <person name="Lee A.P."/>
            <person name="Ravi V."/>
            <person name="Maurya A.K."/>
            <person name="Lian M.M."/>
            <person name="Swann J.B."/>
            <person name="Ohta Y."/>
            <person name="Flajnik M.F."/>
            <person name="Sutoh Y."/>
            <person name="Kasahara M."/>
            <person name="Hoon S."/>
            <person name="Gangu V."/>
            <person name="Roy S.W."/>
            <person name="Irimia M."/>
            <person name="Korzh V."/>
            <person name="Kondrychyn I."/>
            <person name="Lim Z.W."/>
            <person name="Tay B.H."/>
            <person name="Tohari S."/>
            <person name="Kong K.W."/>
            <person name="Ho S."/>
            <person name="Lorente-Galdos B."/>
            <person name="Quilez J."/>
            <person name="Marques-Bonet T."/>
            <person name="Raney B.J."/>
            <person name="Ingham P.W."/>
            <person name="Tay A."/>
            <person name="Hillier L.W."/>
            <person name="Minx P."/>
            <person name="Boehm T."/>
            <person name="Wilson R.K."/>
            <person name="Brenner S."/>
            <person name="Warren W.C."/>
        </authorList>
    </citation>
    <scope>NUCLEOTIDE SEQUENCE [LARGE SCALE GENOMIC DNA]</scope>
</reference>
<feature type="domain" description="EGF-like" evidence="17">
    <location>
        <begin position="668"/>
        <end position="704"/>
    </location>
</feature>
<dbReference type="FunFam" id="2.10.25.10:FF:000327">
    <property type="entry name" value="neurogenic locus notch homolog protein 4"/>
    <property type="match status" value="1"/>
</dbReference>
<dbReference type="FunFam" id="2.10.25.10:FF:000080">
    <property type="entry name" value="Neurogenic locus notch 1"/>
    <property type="match status" value="1"/>
</dbReference>
<keyword evidence="3 13" id="KW-0245">EGF-like domain</keyword>
<feature type="signal peptide" evidence="15">
    <location>
        <begin position="1"/>
        <end position="30"/>
    </location>
</feature>
<keyword evidence="10 14" id="KW-0472">Membrane</keyword>
<keyword evidence="11 13" id="KW-1015">Disulfide bond</keyword>
<feature type="domain" description="EGF-like" evidence="17">
    <location>
        <begin position="443"/>
        <end position="483"/>
    </location>
</feature>
<feature type="transmembrane region" description="Helical" evidence="14">
    <location>
        <begin position="1328"/>
        <end position="1352"/>
    </location>
</feature>
<feature type="domain" description="Laminin G" evidence="16">
    <location>
        <begin position="947"/>
        <end position="1122"/>
    </location>
</feature>
<dbReference type="Pfam" id="PF12661">
    <property type="entry name" value="hEGF"/>
    <property type="match status" value="6"/>
</dbReference>
<dbReference type="InterPro" id="IPR051022">
    <property type="entry name" value="Notch_Cell-Fate_Det"/>
</dbReference>
<dbReference type="FunFam" id="2.10.25.10:FF:000208">
    <property type="entry name" value="Crumbs 2, cell polarity complex component"/>
    <property type="match status" value="1"/>
</dbReference>
<dbReference type="GeneTree" id="ENSGT00950000183101"/>
<evidence type="ECO:0000256" key="12">
    <source>
        <dbReference type="ARBA" id="ARBA00023180"/>
    </source>
</evidence>
<feature type="domain" description="EGF-like" evidence="17">
    <location>
        <begin position="112"/>
        <end position="149"/>
    </location>
</feature>
<proteinExistence type="predicted"/>
<evidence type="ECO:0000256" key="1">
    <source>
        <dbReference type="ARBA" id="ARBA00004167"/>
    </source>
</evidence>
<dbReference type="PANTHER" id="PTHR24049">
    <property type="entry name" value="CRUMBS FAMILY MEMBER"/>
    <property type="match status" value="1"/>
</dbReference>
<feature type="disulfide bond" evidence="13">
    <location>
        <begin position="215"/>
        <end position="224"/>
    </location>
</feature>
<evidence type="ECO:0000256" key="14">
    <source>
        <dbReference type="SAM" id="Phobius"/>
    </source>
</evidence>
<dbReference type="GO" id="GO:0030154">
    <property type="term" value="P:cell differentiation"/>
    <property type="evidence" value="ECO:0007669"/>
    <property type="project" value="UniProtKB-KW"/>
</dbReference>
<dbReference type="FunFam" id="2.10.25.10:FF:000255">
    <property type="entry name" value="Sushi, nidogen and EGF-like domains 1"/>
    <property type="match status" value="1"/>
</dbReference>
<dbReference type="SUPFAM" id="SSF57184">
    <property type="entry name" value="Growth factor receptor domain"/>
    <property type="match status" value="2"/>
</dbReference>
<feature type="domain" description="EGF-like" evidence="17">
    <location>
        <begin position="265"/>
        <end position="301"/>
    </location>
</feature>
<feature type="disulfide bond" evidence="13">
    <location>
        <begin position="1310"/>
        <end position="1319"/>
    </location>
</feature>
<dbReference type="CDD" id="cd00054">
    <property type="entry name" value="EGF_CA"/>
    <property type="match status" value="13"/>
</dbReference>
<evidence type="ECO:0000256" key="6">
    <source>
        <dbReference type="ARBA" id="ARBA00022737"/>
    </source>
</evidence>
<dbReference type="InterPro" id="IPR000152">
    <property type="entry name" value="EGF-type_Asp/Asn_hydroxyl_site"/>
</dbReference>
<dbReference type="PROSITE" id="PS01187">
    <property type="entry name" value="EGF_CA"/>
    <property type="match status" value="6"/>
</dbReference>
<feature type="domain" description="EGF-like" evidence="17">
    <location>
        <begin position="227"/>
        <end position="263"/>
    </location>
</feature>
<dbReference type="CDD" id="cd00110">
    <property type="entry name" value="LamG"/>
    <property type="match status" value="3"/>
</dbReference>
<dbReference type="FunFam" id="2.10.25.10:FF:000109">
    <property type="entry name" value="Notch homolog 4, [Drosophila]"/>
    <property type="match status" value="1"/>
</dbReference>
<dbReference type="SMART" id="SM00179">
    <property type="entry name" value="EGF_CA"/>
    <property type="match status" value="18"/>
</dbReference>
<dbReference type="GO" id="GO:0007157">
    <property type="term" value="P:heterophilic cell-cell adhesion via plasma membrane cell adhesion molecules"/>
    <property type="evidence" value="ECO:0007669"/>
    <property type="project" value="TreeGrafter"/>
</dbReference>
<feature type="domain" description="EGF-like" evidence="17">
    <location>
        <begin position="884"/>
        <end position="920"/>
    </location>
</feature>
<feature type="disulfide bond" evidence="13">
    <location>
        <begin position="1225"/>
        <end position="1234"/>
    </location>
</feature>
<dbReference type="InterPro" id="IPR001881">
    <property type="entry name" value="EGF-like_Ca-bd_dom"/>
</dbReference>
<dbReference type="InterPro" id="IPR001791">
    <property type="entry name" value="Laminin_G"/>
</dbReference>
<keyword evidence="9 14" id="KW-1133">Transmembrane helix</keyword>
<dbReference type="PRINTS" id="PR00010">
    <property type="entry name" value="EGFBLOOD"/>
</dbReference>
<feature type="domain" description="Laminin G" evidence="16">
    <location>
        <begin position="484"/>
        <end position="666"/>
    </location>
</feature>
<keyword evidence="5 15" id="KW-0732">Signal</keyword>
<evidence type="ECO:0000256" key="15">
    <source>
        <dbReference type="SAM" id="SignalP"/>
    </source>
</evidence>
<feature type="disulfide bond" evidence="13">
    <location>
        <begin position="81"/>
        <end position="98"/>
    </location>
</feature>
<keyword evidence="2" id="KW-0217">Developmental protein</keyword>
<keyword evidence="6" id="KW-0677">Repeat</keyword>
<gene>
    <name evidence="18" type="primary">crb2b</name>
</gene>
<feature type="domain" description="EGF-like" evidence="17">
    <location>
        <begin position="189"/>
        <end position="225"/>
    </location>
</feature>
<dbReference type="GO" id="GO:0045197">
    <property type="term" value="P:establishment or maintenance of epithelial cell apical/basal polarity"/>
    <property type="evidence" value="ECO:0007669"/>
    <property type="project" value="TreeGrafter"/>
</dbReference>
<dbReference type="FunFam" id="2.10.25.10:FF:000122">
    <property type="entry name" value="Protein crumbs homolog 2"/>
    <property type="match status" value="1"/>
</dbReference>
<feature type="domain" description="EGF-like" evidence="17">
    <location>
        <begin position="1162"/>
        <end position="1197"/>
    </location>
</feature>
<dbReference type="GO" id="GO:0051240">
    <property type="term" value="P:positive regulation of multicellular organismal process"/>
    <property type="evidence" value="ECO:0007669"/>
    <property type="project" value="UniProtKB-ARBA"/>
</dbReference>
<dbReference type="InterPro" id="IPR009030">
    <property type="entry name" value="Growth_fac_rcpt_cys_sf"/>
</dbReference>
<feature type="domain" description="EGF-like" evidence="17">
    <location>
        <begin position="399"/>
        <end position="441"/>
    </location>
</feature>
<dbReference type="FunFam" id="2.10.25.10:FF:000247">
    <property type="entry name" value="Delta/notch like EGF repeat containing"/>
    <property type="match status" value="1"/>
</dbReference>
<dbReference type="PROSITE" id="PS00010">
    <property type="entry name" value="ASX_HYDROXYL"/>
    <property type="match status" value="13"/>
</dbReference>
<dbReference type="SMART" id="SM00282">
    <property type="entry name" value="LamG"/>
    <property type="match status" value="3"/>
</dbReference>
<keyword evidence="19" id="KW-1185">Reference proteome</keyword>
<dbReference type="SUPFAM" id="SSF57196">
    <property type="entry name" value="EGF/Laminin"/>
    <property type="match status" value="8"/>
</dbReference>
<feature type="domain" description="EGF-like" evidence="17">
    <location>
        <begin position="1124"/>
        <end position="1160"/>
    </location>
</feature>
<evidence type="ECO:0000256" key="2">
    <source>
        <dbReference type="ARBA" id="ARBA00022473"/>
    </source>
</evidence>
<evidence type="ECO:0000256" key="9">
    <source>
        <dbReference type="ARBA" id="ARBA00022989"/>
    </source>
</evidence>
<evidence type="ECO:0000256" key="8">
    <source>
        <dbReference type="ARBA" id="ARBA00022837"/>
    </source>
</evidence>
<feature type="disulfide bond" evidence="13">
    <location>
        <begin position="1150"/>
        <end position="1159"/>
    </location>
</feature>
<dbReference type="GO" id="GO:0005509">
    <property type="term" value="F:calcium ion binding"/>
    <property type="evidence" value="ECO:0007669"/>
    <property type="project" value="InterPro"/>
</dbReference>
<dbReference type="FunFam" id="2.10.25.10:FF:000004">
    <property type="entry name" value="Neurogenic locus notch 1"/>
    <property type="match status" value="1"/>
</dbReference>
<feature type="domain" description="EGF-like" evidence="17">
    <location>
        <begin position="1199"/>
        <end position="1235"/>
    </location>
</feature>
<evidence type="ECO:0000256" key="3">
    <source>
        <dbReference type="ARBA" id="ARBA00022536"/>
    </source>
</evidence>
<dbReference type="Pfam" id="PF00008">
    <property type="entry name" value="EGF"/>
    <property type="match status" value="8"/>
</dbReference>
<dbReference type="FunFam" id="2.60.120.200:FF:000081">
    <property type="entry name" value="Crumbs 1, cell polarity complex component"/>
    <property type="match status" value="1"/>
</dbReference>
<dbReference type="Gene3D" id="2.60.120.200">
    <property type="match status" value="3"/>
</dbReference>
<evidence type="ECO:0000256" key="10">
    <source>
        <dbReference type="ARBA" id="ARBA00023136"/>
    </source>
</evidence>
<feature type="domain" description="EGF-like" evidence="17">
    <location>
        <begin position="1284"/>
        <end position="1320"/>
    </location>
</feature>
<feature type="disulfide bond" evidence="13">
    <location>
        <begin position="100"/>
        <end position="109"/>
    </location>
</feature>
<dbReference type="InterPro" id="IPR000742">
    <property type="entry name" value="EGF"/>
</dbReference>
<feature type="domain" description="EGF-like" evidence="17">
    <location>
        <begin position="151"/>
        <end position="187"/>
    </location>
</feature>
<dbReference type="FunFam" id="2.10.25.10:FF:000123">
    <property type="entry name" value="Crumbs homolog 1 (Drosophila)"/>
    <property type="match status" value="1"/>
</dbReference>
<accession>A0A4W3JAC9</accession>
<feature type="disulfide bond" evidence="13">
    <location>
        <begin position="253"/>
        <end position="262"/>
    </location>
</feature>
<evidence type="ECO:0000259" key="17">
    <source>
        <dbReference type="PROSITE" id="PS50026"/>
    </source>
</evidence>
<feature type="domain" description="EGF-like" evidence="17">
    <location>
        <begin position="1245"/>
        <end position="1282"/>
    </location>
</feature>
<feature type="chain" id="PRO_5021224135" evidence="15">
    <location>
        <begin position="31"/>
        <end position="1391"/>
    </location>
</feature>
<dbReference type="InterPro" id="IPR013032">
    <property type="entry name" value="EGF-like_CS"/>
</dbReference>
<dbReference type="PROSITE" id="PS50026">
    <property type="entry name" value="EGF_3"/>
    <property type="match status" value="18"/>
</dbReference>
<reference evidence="19" key="2">
    <citation type="journal article" date="2007" name="PLoS Biol.">
        <title>Survey sequencing and comparative analysis of the elephant shark (Callorhinchus milii) genome.</title>
        <authorList>
            <person name="Venkatesh B."/>
            <person name="Kirkness E.F."/>
            <person name="Loh Y.H."/>
            <person name="Halpern A.L."/>
            <person name="Lee A.P."/>
            <person name="Johnson J."/>
            <person name="Dandona N."/>
            <person name="Viswanathan L.D."/>
            <person name="Tay A."/>
            <person name="Venter J.C."/>
            <person name="Strausberg R.L."/>
            <person name="Brenner S."/>
        </authorList>
    </citation>
    <scope>NUCLEOTIDE SEQUENCE [LARGE SCALE GENOMIC DNA]</scope>
</reference>
<reference evidence="18" key="4">
    <citation type="submission" date="2025-08" db="UniProtKB">
        <authorList>
            <consortium name="Ensembl"/>
        </authorList>
    </citation>
    <scope>IDENTIFICATION</scope>
</reference>
<feature type="disulfide bond" evidence="13">
    <location>
        <begin position="139"/>
        <end position="148"/>
    </location>
</feature>
<reference evidence="18" key="5">
    <citation type="submission" date="2025-09" db="UniProtKB">
        <authorList>
            <consortium name="Ensembl"/>
        </authorList>
    </citation>
    <scope>IDENTIFICATION</scope>
</reference>
<evidence type="ECO:0000259" key="16">
    <source>
        <dbReference type="PROSITE" id="PS50025"/>
    </source>
</evidence>
<evidence type="ECO:0000256" key="11">
    <source>
        <dbReference type="ARBA" id="ARBA00023157"/>
    </source>
</evidence>
<evidence type="ECO:0000313" key="19">
    <source>
        <dbReference type="Proteomes" id="UP000314986"/>
    </source>
</evidence>
<feature type="domain" description="Laminin G" evidence="16">
    <location>
        <begin position="710"/>
        <end position="882"/>
    </location>
</feature>
<dbReference type="FunFam" id="2.10.25.10:FF:000575">
    <property type="entry name" value="Crumbs, isoform C"/>
    <property type="match status" value="1"/>
</dbReference>
<feature type="domain" description="EGF-like" evidence="17">
    <location>
        <begin position="342"/>
        <end position="379"/>
    </location>
</feature>
<feature type="disulfide bond" evidence="13">
    <location>
        <begin position="1187"/>
        <end position="1196"/>
    </location>
</feature>
<feature type="disulfide bond" evidence="13">
    <location>
        <begin position="1272"/>
        <end position="1281"/>
    </location>
</feature>
<dbReference type="PROSITE" id="PS00022">
    <property type="entry name" value="EGF_1"/>
    <property type="match status" value="14"/>
</dbReference>
<dbReference type="GO" id="GO:0032991">
    <property type="term" value="C:protein-containing complex"/>
    <property type="evidence" value="ECO:0007669"/>
    <property type="project" value="TreeGrafter"/>
</dbReference>
<dbReference type="InterPro" id="IPR013320">
    <property type="entry name" value="ConA-like_dom_sf"/>
</dbReference>
<dbReference type="PROSITE" id="PS01186">
    <property type="entry name" value="EGF_2"/>
    <property type="match status" value="10"/>
</dbReference>
<evidence type="ECO:0000256" key="4">
    <source>
        <dbReference type="ARBA" id="ARBA00022692"/>
    </source>
</evidence>
<dbReference type="SUPFAM" id="SSF49899">
    <property type="entry name" value="Concanavalin A-like lectins/glucanases"/>
    <property type="match status" value="3"/>
</dbReference>
<reference evidence="19" key="1">
    <citation type="journal article" date="2006" name="Science">
        <title>Ancient noncoding elements conserved in the human genome.</title>
        <authorList>
            <person name="Venkatesh B."/>
            <person name="Kirkness E.F."/>
            <person name="Loh Y.H."/>
            <person name="Halpern A.L."/>
            <person name="Lee A.P."/>
            <person name="Johnson J."/>
            <person name="Dandona N."/>
            <person name="Viswanathan L.D."/>
            <person name="Tay A."/>
            <person name="Venter J.C."/>
            <person name="Strausberg R.L."/>
            <person name="Brenner S."/>
        </authorList>
    </citation>
    <scope>NUCLEOTIDE SEQUENCE [LARGE SCALE GENOMIC DNA]</scope>
</reference>
<evidence type="ECO:0000313" key="18">
    <source>
        <dbReference type="Ensembl" id="ENSCMIP00000035053.1"/>
    </source>
</evidence>
<keyword evidence="12" id="KW-0325">Glycoprotein</keyword>
<feature type="domain" description="EGF-like" evidence="17">
    <location>
        <begin position="72"/>
        <end position="110"/>
    </location>
</feature>
<feature type="domain" description="EGF-like" evidence="17">
    <location>
        <begin position="31"/>
        <end position="70"/>
    </location>
</feature>
<evidence type="ECO:0000256" key="5">
    <source>
        <dbReference type="ARBA" id="ARBA00022729"/>
    </source>
</evidence>
<name>A0A4W3JAC9_CALMI</name>
<dbReference type="Gene3D" id="2.10.25.10">
    <property type="entry name" value="Laminin"/>
    <property type="match status" value="18"/>
</dbReference>
<comment type="caution">
    <text evidence="13">Lacks conserved residue(s) required for the propagation of feature annotation.</text>
</comment>
<dbReference type="InterPro" id="IPR018097">
    <property type="entry name" value="EGF_Ca-bd_CS"/>
</dbReference>
<protein>
    <submittedName>
        <fullName evidence="18">Crumbs cell polarity complex component 2</fullName>
    </submittedName>
</protein>
<evidence type="ECO:0000256" key="7">
    <source>
        <dbReference type="ARBA" id="ARBA00022782"/>
    </source>
</evidence>
<comment type="subcellular location">
    <subcellularLocation>
        <location evidence="1">Membrane</location>
        <topology evidence="1">Single-pass membrane protein</topology>
    </subcellularLocation>
</comment>
<dbReference type="Proteomes" id="UP000314986">
    <property type="component" value="Unassembled WGS sequence"/>
</dbReference>
<feature type="disulfide bond" evidence="13">
    <location>
        <begin position="1166"/>
        <end position="1176"/>
    </location>
</feature>
<dbReference type="PROSITE" id="PS50025">
    <property type="entry name" value="LAM_G_DOMAIN"/>
    <property type="match status" value="3"/>
</dbReference>
<dbReference type="FunFam" id="2.10.25.10:FF:000061">
    <property type="entry name" value="Delta-like protein"/>
    <property type="match status" value="1"/>
</dbReference>
<sequence length="1391" mass="150722">MAEGRAAPPPPPSAVLVVLLLLTCGGLCSTNVNNCLSEPCQNSGICYNGIKNYTCVCALEPVAYAGQNCELLFDACSLQPCLNAGVCNTTAGTLEYGCSCPPGFSGTNCSLNLSTCASRPCQGIHVDCIDKADGYTCVCALGYGGENCMTEINECLSNPCGANRTCLDEVGNYTCICDPGNTGVNCETEINNCASNPCLNGALCINGKNDYKCFCVPGYQGPNCDIDINECASRPCRNGATCQNSVDRYICACLPGYTGLNCEVEIDECESAPCQHGATCEDYVAFYNCTCTVGYQGLNCEVDIDECASSPCVNTGVCVDGINSYTCNCSYTGFEGTNCEIDVLECASNPCANSATCLEEVRSYTCLCWPGEYIFSYSNASGYICLCQSGFTGVICEININECEDGPCENGGTCVDQIAEYTCNCPPMDKDGITWGGKNCSTQLTGCLGHSCENGATCFPYLANGVHNYTCKCPPGFYGTSCSTSTTFSLSNGYIIVERPDRNYSGRAPAKQLISISFRTTLPNGILVYQGDNDKHLYLELYSGQLMSSVRVNSEMVHIAFSEQVNDGQWHNVVIHLGQEFLVTLTHPNCPNSTCSDIRTTRGTVDSLLNSLTVMYVGGHSDASMSKKTKSKRNFTGCLRDVNIDFSIVLPQEISEYVAWNFTLGCQRTVWCQSDTCHGRGKCVDLWTSYWCSCIRPYTGPTCLQEHISGTFSYGNTNSSALFLVSDNPGSRFTFSFFIRTLKANSLLFEFIRNDTSPYLVMYLQQGHLSIKARGTTLQAVMNIADGVKRLIVIHFDGGLVSVTHSGSILLNNLLPMVQVRPLDSIHIGEDSSEQGEHFKGCLQDVRLNNNQLEFYPLEVENYTSPVSVYTSVALIHLLPNCISDNTCLSAPCQNGGNCSVTWNDYQCLCPKEFSGKACEDKVWCETVLCPAGSQCGDIPGGYECHANATFQGADPVVYIANNSITRDLTSISLELRTRERAGVLLQASNGADTMWLVFRNSRLLFQLKTGNSVEEGLSLSSHVNISDGLWHSVLVYMEEPSAQLSRWLITVNGQLDTKSAMAAGNLNFLRSDVNITLSSNFTGCLGIAKLGGIHLPYLQQTPPSLTEHFVLYSDPPAQIGCFGTEMCSPDPCQNNGTCQDLFESFRCACSPGWEGQRCQININECASGPCLHGNCTDVVDGYQCTCYQGYMGTNCEQDIDNCVGHLCQNGGSCIDGINSFFCTCPSNFTGQYCEISLFLRWSYPPVDCGENFSCYHGGRCTDGIWGANCTCRPGFTGERCEKDINECVRNPCQNGGTCQNLVNRFECICGANFAGEQCQLDAEPVPLAAVIVPVVCGSALLVVITLIFVVLTARKKRQTEGTYNPSQQEVAGARLEMDSVLKVPPEERLI</sequence>
<evidence type="ECO:0000256" key="13">
    <source>
        <dbReference type="PROSITE-ProRule" id="PRU00076"/>
    </source>
</evidence>
<keyword evidence="8" id="KW-0106">Calcium</keyword>
<dbReference type="Ensembl" id="ENSCMIT00000035575.1">
    <property type="protein sequence ID" value="ENSCMIP00000035053.1"/>
    <property type="gene ID" value="ENSCMIG00000014859.1"/>
</dbReference>
<feature type="disulfide bond" evidence="13">
    <location>
        <begin position="910"/>
        <end position="919"/>
    </location>
</feature>
<dbReference type="GO" id="GO:0007399">
    <property type="term" value="P:nervous system development"/>
    <property type="evidence" value="ECO:0007669"/>
    <property type="project" value="UniProtKB-ARBA"/>
</dbReference>